<comment type="caution">
    <text evidence="3">The sequence shown here is derived from an EMBL/GenBank/DDBJ whole genome shotgun (WGS) entry which is preliminary data.</text>
</comment>
<keyword evidence="4" id="KW-1185">Reference proteome</keyword>
<dbReference type="PROSITE" id="PS50943">
    <property type="entry name" value="HTH_CROC1"/>
    <property type="match status" value="1"/>
</dbReference>
<dbReference type="Pfam" id="PF13560">
    <property type="entry name" value="HTH_31"/>
    <property type="match status" value="1"/>
</dbReference>
<dbReference type="PANTHER" id="PTHR46797:SF1">
    <property type="entry name" value="METHYLPHOSPHONATE SYNTHASE"/>
    <property type="match status" value="1"/>
</dbReference>
<dbReference type="SMART" id="SM00530">
    <property type="entry name" value="HTH_XRE"/>
    <property type="match status" value="1"/>
</dbReference>
<evidence type="ECO:0000256" key="1">
    <source>
        <dbReference type="ARBA" id="ARBA00023125"/>
    </source>
</evidence>
<gene>
    <name evidence="3" type="ORF">GCM10022214_83370</name>
</gene>
<evidence type="ECO:0000313" key="3">
    <source>
        <dbReference type="EMBL" id="GAA4104368.1"/>
    </source>
</evidence>
<proteinExistence type="predicted"/>
<organism evidence="3 4">
    <name type="scientific">Actinomadura miaoliensis</name>
    <dbReference type="NCBI Taxonomy" id="430685"/>
    <lineage>
        <taxon>Bacteria</taxon>
        <taxon>Bacillati</taxon>
        <taxon>Actinomycetota</taxon>
        <taxon>Actinomycetes</taxon>
        <taxon>Streptosporangiales</taxon>
        <taxon>Thermomonosporaceae</taxon>
        <taxon>Actinomadura</taxon>
    </lineage>
</organism>
<dbReference type="InterPro" id="IPR050807">
    <property type="entry name" value="TransReg_Diox_bact_type"/>
</dbReference>
<protein>
    <submittedName>
        <fullName evidence="3">Helix-turn-helix transcriptional regulator</fullName>
    </submittedName>
</protein>
<feature type="domain" description="HTH cro/C1-type" evidence="2">
    <location>
        <begin position="9"/>
        <end position="63"/>
    </location>
</feature>
<name>A0ABP7X4S1_9ACTN</name>
<dbReference type="SUPFAM" id="SSF47413">
    <property type="entry name" value="lambda repressor-like DNA-binding domains"/>
    <property type="match status" value="1"/>
</dbReference>
<evidence type="ECO:0000313" key="4">
    <source>
        <dbReference type="Proteomes" id="UP001500683"/>
    </source>
</evidence>
<dbReference type="InterPro" id="IPR001387">
    <property type="entry name" value="Cro/C1-type_HTH"/>
</dbReference>
<dbReference type="Gene3D" id="1.10.260.40">
    <property type="entry name" value="lambda repressor-like DNA-binding domains"/>
    <property type="match status" value="1"/>
</dbReference>
<accession>A0ABP7X4S1</accession>
<keyword evidence="1" id="KW-0238">DNA-binding</keyword>
<dbReference type="RefSeq" id="WP_344958727.1">
    <property type="nucleotide sequence ID" value="NZ_BAAAZG010000080.1"/>
</dbReference>
<dbReference type="EMBL" id="BAAAZG010000080">
    <property type="protein sequence ID" value="GAA4104368.1"/>
    <property type="molecule type" value="Genomic_DNA"/>
</dbReference>
<dbReference type="CDD" id="cd00093">
    <property type="entry name" value="HTH_XRE"/>
    <property type="match status" value="1"/>
</dbReference>
<reference evidence="4" key="1">
    <citation type="journal article" date="2019" name="Int. J. Syst. Evol. Microbiol.">
        <title>The Global Catalogue of Microorganisms (GCM) 10K type strain sequencing project: providing services to taxonomists for standard genome sequencing and annotation.</title>
        <authorList>
            <consortium name="The Broad Institute Genomics Platform"/>
            <consortium name="The Broad Institute Genome Sequencing Center for Infectious Disease"/>
            <person name="Wu L."/>
            <person name="Ma J."/>
        </authorList>
    </citation>
    <scope>NUCLEOTIDE SEQUENCE [LARGE SCALE GENOMIC DNA]</scope>
    <source>
        <strain evidence="4">JCM 16702</strain>
    </source>
</reference>
<dbReference type="Proteomes" id="UP001500683">
    <property type="component" value="Unassembled WGS sequence"/>
</dbReference>
<dbReference type="InterPro" id="IPR010982">
    <property type="entry name" value="Lambda_DNA-bd_dom_sf"/>
</dbReference>
<sequence length="396" mass="43693">MAETIGARIAALRKLRGFSQRGLATRAHVSYSLLTKVESGHAPATPALIGAVARALKVDVPRITGQPYHEPARQMQQLQASVESLRRALLTHDLPPEDAPPRPIEDLRADVEETSRLARQAKYVKLGRMLPPLLEELSTALADNDHPELHRLLAVAYGGVSALAHKIGYLDLRSAALDRVERESHLSRDPLLVARTKWSRGVSLLAVSAYGQGLRLMDRTRRDLGDDPGRMEPAAISVYGSLHLRSSVLAARAGNGDLADEHLREAARAAELLPSPAPNHYGMEFGPSNVALHAVSVAVEMEDGPLAVERALPLYEHFPADLPPERAGHHWIDVARAWYYYGDRRRAFEALRRARRVSPQQARIHPMVRDLVQTIATAEARPSEDLRTFASWLGLD</sequence>
<evidence type="ECO:0000259" key="2">
    <source>
        <dbReference type="PROSITE" id="PS50943"/>
    </source>
</evidence>
<dbReference type="PANTHER" id="PTHR46797">
    <property type="entry name" value="HTH-TYPE TRANSCRIPTIONAL REGULATOR"/>
    <property type="match status" value="1"/>
</dbReference>